<dbReference type="EC" id="3.6.4.12" evidence="3 14"/>
<evidence type="ECO:0000256" key="1">
    <source>
        <dbReference type="ARBA" id="ARBA00004123"/>
    </source>
</evidence>
<evidence type="ECO:0000256" key="13">
    <source>
        <dbReference type="RuleBase" id="RU004070"/>
    </source>
</evidence>
<proteinExistence type="inferred from homology"/>
<dbReference type="OrthoDB" id="1744952at2759"/>
<keyword evidence="5 13" id="KW-0547">Nucleotide-binding</keyword>
<sequence length="961" mass="106611">MSEFSSAAARRLSLPPSSAPIPTQSQSTNGRSTPKRRTDALALDDEGGDEQEPSSRKRRRPRTQQPGDVPLVQDTVGERVTETFETFLKTFTEDVALASTPMSDGNLPDVPEGELVYVEQIHTMRAYELTTLYVDYGHILAKDDVLATAIQTQYYRFLPYLRRALHNLVAEYEPEYLKVNPTAATTDSANLQSREFNIAFYHLPLVSGIRELRTHKIGTLMSISGTVTRTSEVRPELLFGSFICEVCKGLVNDIEQQFKYTEPALCPNPTCGNRSAWQIQIETSKFTDWQKVRIQENPSEIPTGSMPRSLDVILRSELVERAKAGDKCVFTGTFIVVPDVSQLGLPGGESAQLQREANRGGSTTAGIGGGVTGLKSLGVRDLQYKTAFLASMVHDSDTMGGTNIRGEQEVGEESGQSFIQSLTEPEFDELKAMIDSDNIYQRLVESIAPTVYGHEIVKKGLLLQLMGGVHKETGEGMHLRGDINICIVGDPSTSKSQFLKYICSFLPRAIYTSGKASSAAGLTAAVVKDEETGDFTIEAGALMLADNGICAIDEFDKMDISDQVAIHEAMEQQTISIAKAGIHATLNARTSILAAANPIGGRYDRKKTLRANLQMSAPIMSRFDLFFVVLDECDERIDKNIAEHIVNVHRYQDEAINPEFSTETLQRYIRYARTFNPKLTPEAADVLVEKYRMLRQDDASGTGRNSYRITVRQLESMIRLSEAIARANCTSEITPVYVREAYTLLRQSIIHVEQDDIDFDEEELEGERAQPAAQEPSIESAEEYQDVEMSGINQSEESQQAEGGESSTVVKQTSSTAVEAGPFSHADQAQQGAAGSSSTKRRMVISHDKYITLKSLIVYHLSEVERGTNQGLDRDDLIDWYLETKEEEMQDIEDIEYEKELITKMLRKLVKENYLIEIRGDVQDSLPESGLSATDGDNVRVYYIVHPSVDADESSEFPSGV</sequence>
<keyword evidence="11 14" id="KW-0131">Cell cycle</keyword>
<dbReference type="AlphaFoldDB" id="A0A9W9DPC3"/>
<dbReference type="FunFam" id="1.20.58.870:FF:000002">
    <property type="entry name" value="DNA helicase"/>
    <property type="match status" value="1"/>
</dbReference>
<dbReference type="GO" id="GO:0000727">
    <property type="term" value="P:double-strand break repair via break-induced replication"/>
    <property type="evidence" value="ECO:0007669"/>
    <property type="project" value="TreeGrafter"/>
</dbReference>
<feature type="region of interest" description="Disordered" evidence="15">
    <location>
        <begin position="762"/>
        <end position="840"/>
    </location>
</feature>
<dbReference type="GO" id="GO:0097373">
    <property type="term" value="C:MCM core complex"/>
    <property type="evidence" value="ECO:0007669"/>
    <property type="project" value="UniProtKB-ARBA"/>
</dbReference>
<dbReference type="Gene3D" id="2.40.50.140">
    <property type="entry name" value="Nucleic acid-binding proteins"/>
    <property type="match status" value="1"/>
</dbReference>
<dbReference type="GO" id="GO:0005524">
    <property type="term" value="F:ATP binding"/>
    <property type="evidence" value="ECO:0007669"/>
    <property type="project" value="UniProtKB-UniRule"/>
</dbReference>
<feature type="compositionally biased region" description="Low complexity" evidence="15">
    <location>
        <begin position="794"/>
        <end position="807"/>
    </location>
</feature>
<dbReference type="GO" id="GO:1990518">
    <property type="term" value="F:single-stranded 3'-5' DNA helicase activity"/>
    <property type="evidence" value="ECO:0007669"/>
    <property type="project" value="TreeGrafter"/>
</dbReference>
<evidence type="ECO:0000256" key="11">
    <source>
        <dbReference type="ARBA" id="ARBA00023306"/>
    </source>
</evidence>
<evidence type="ECO:0000256" key="10">
    <source>
        <dbReference type="ARBA" id="ARBA00023242"/>
    </source>
</evidence>
<dbReference type="GO" id="GO:0006270">
    <property type="term" value="P:DNA replication initiation"/>
    <property type="evidence" value="ECO:0007669"/>
    <property type="project" value="UniProtKB-UniRule"/>
</dbReference>
<feature type="compositionally biased region" description="Acidic residues" evidence="15">
    <location>
        <begin position="42"/>
        <end position="52"/>
    </location>
</feature>
<dbReference type="GO" id="GO:0003697">
    <property type="term" value="F:single-stranded DNA binding"/>
    <property type="evidence" value="ECO:0007669"/>
    <property type="project" value="TreeGrafter"/>
</dbReference>
<dbReference type="GO" id="GO:1902969">
    <property type="term" value="P:mitotic DNA replication"/>
    <property type="evidence" value="ECO:0007669"/>
    <property type="project" value="TreeGrafter"/>
</dbReference>
<dbReference type="InterPro" id="IPR041024">
    <property type="entry name" value="Mcm6_C"/>
</dbReference>
<dbReference type="PRINTS" id="PR01657">
    <property type="entry name" value="MCMFAMILY"/>
</dbReference>
<keyword evidence="9 13" id="KW-0238">DNA-binding</keyword>
<dbReference type="Gene3D" id="3.40.50.300">
    <property type="entry name" value="P-loop containing nucleotide triphosphate hydrolases"/>
    <property type="match status" value="1"/>
</dbReference>
<dbReference type="FunFam" id="2.20.28.10:FF:000003">
    <property type="entry name" value="DNA helicase"/>
    <property type="match status" value="1"/>
</dbReference>
<dbReference type="InterPro" id="IPR027417">
    <property type="entry name" value="P-loop_NTPase"/>
</dbReference>
<dbReference type="PROSITE" id="PS00847">
    <property type="entry name" value="MCM_1"/>
    <property type="match status" value="1"/>
</dbReference>
<organism evidence="17 18">
    <name type="scientific">Lentinula aciculospora</name>
    <dbReference type="NCBI Taxonomy" id="153920"/>
    <lineage>
        <taxon>Eukaryota</taxon>
        <taxon>Fungi</taxon>
        <taxon>Dikarya</taxon>
        <taxon>Basidiomycota</taxon>
        <taxon>Agaricomycotina</taxon>
        <taxon>Agaricomycetes</taxon>
        <taxon>Agaricomycetidae</taxon>
        <taxon>Agaricales</taxon>
        <taxon>Marasmiineae</taxon>
        <taxon>Omphalotaceae</taxon>
        <taxon>Lentinula</taxon>
    </lineage>
</organism>
<evidence type="ECO:0000256" key="4">
    <source>
        <dbReference type="ARBA" id="ARBA00022705"/>
    </source>
</evidence>
<evidence type="ECO:0000259" key="16">
    <source>
        <dbReference type="PROSITE" id="PS50051"/>
    </source>
</evidence>
<dbReference type="PANTHER" id="PTHR11630">
    <property type="entry name" value="DNA REPLICATION LICENSING FACTOR MCM FAMILY MEMBER"/>
    <property type="match status" value="1"/>
</dbReference>
<dbReference type="InterPro" id="IPR033762">
    <property type="entry name" value="MCM_OB"/>
</dbReference>
<dbReference type="InterPro" id="IPR041562">
    <property type="entry name" value="MCM_lid"/>
</dbReference>
<dbReference type="Gene3D" id="3.30.1640.10">
    <property type="entry name" value="mini-chromosome maintenance (MCM) complex, chain A, domain 1"/>
    <property type="match status" value="1"/>
</dbReference>
<evidence type="ECO:0000313" key="18">
    <source>
        <dbReference type="Proteomes" id="UP001150266"/>
    </source>
</evidence>
<evidence type="ECO:0000313" key="17">
    <source>
        <dbReference type="EMBL" id="KAJ4479211.1"/>
    </source>
</evidence>
<dbReference type="InterPro" id="IPR008049">
    <property type="entry name" value="MCM6"/>
</dbReference>
<dbReference type="GO" id="GO:0006279">
    <property type="term" value="P:premeiotic DNA replication"/>
    <property type="evidence" value="ECO:0007669"/>
    <property type="project" value="UniProtKB-ARBA"/>
</dbReference>
<evidence type="ECO:0000256" key="14">
    <source>
        <dbReference type="RuleBase" id="RU368064"/>
    </source>
</evidence>
<evidence type="ECO:0000256" key="6">
    <source>
        <dbReference type="ARBA" id="ARBA00022801"/>
    </source>
</evidence>
<dbReference type="PROSITE" id="PS50051">
    <property type="entry name" value="MCM_2"/>
    <property type="match status" value="1"/>
</dbReference>
<dbReference type="PRINTS" id="PR01662">
    <property type="entry name" value="MCMPROTEIN6"/>
</dbReference>
<dbReference type="InterPro" id="IPR027925">
    <property type="entry name" value="MCM_N"/>
</dbReference>
<dbReference type="Pfam" id="PF17855">
    <property type="entry name" value="MCM_lid"/>
    <property type="match status" value="1"/>
</dbReference>
<evidence type="ECO:0000256" key="2">
    <source>
        <dbReference type="ARBA" id="ARBA00008010"/>
    </source>
</evidence>
<dbReference type="FunFam" id="3.40.50.300:FF:000115">
    <property type="entry name" value="DNA helicase"/>
    <property type="match status" value="1"/>
</dbReference>
<dbReference type="Pfam" id="PF00493">
    <property type="entry name" value="MCM"/>
    <property type="match status" value="1"/>
</dbReference>
<gene>
    <name evidence="17" type="ORF">J3R30DRAFT_3475462</name>
</gene>
<keyword evidence="7 14" id="KW-0347">Helicase</keyword>
<dbReference type="InterPro" id="IPR012340">
    <property type="entry name" value="NA-bd_OB-fold"/>
</dbReference>
<dbReference type="SUPFAM" id="SSF52540">
    <property type="entry name" value="P-loop containing nucleoside triphosphate hydrolases"/>
    <property type="match status" value="1"/>
</dbReference>
<comment type="caution">
    <text evidence="17">The sequence shown here is derived from an EMBL/GenBank/DDBJ whole genome shotgun (WGS) entry which is preliminary data.</text>
</comment>
<comment type="subunit">
    <text evidence="14">Component of the MCM2-7 complex.</text>
</comment>
<dbReference type="InterPro" id="IPR001208">
    <property type="entry name" value="MCM_dom"/>
</dbReference>
<evidence type="ECO:0000256" key="15">
    <source>
        <dbReference type="SAM" id="MobiDB-lite"/>
    </source>
</evidence>
<comment type="similarity">
    <text evidence="2 13">Belongs to the MCM family.</text>
</comment>
<feature type="domain" description="MCM C-terminal AAA(+) ATPase" evidence="16">
    <location>
        <begin position="439"/>
        <end position="645"/>
    </location>
</feature>
<protein>
    <recommendedName>
        <fullName evidence="12 14">DNA replication licensing factor MCM6</fullName>
        <ecNumber evidence="3 14">3.6.4.12</ecNumber>
    </recommendedName>
</protein>
<dbReference type="Pfam" id="PF17207">
    <property type="entry name" value="MCM_OB"/>
    <property type="match status" value="1"/>
</dbReference>
<dbReference type="InterPro" id="IPR031327">
    <property type="entry name" value="MCM"/>
</dbReference>
<evidence type="ECO:0000256" key="3">
    <source>
        <dbReference type="ARBA" id="ARBA00012551"/>
    </source>
</evidence>
<feature type="compositionally biased region" description="Polar residues" evidence="15">
    <location>
        <begin position="20"/>
        <end position="32"/>
    </location>
</feature>
<name>A0A9W9DPC3_9AGAR</name>
<feature type="compositionally biased region" description="Polar residues" evidence="15">
    <location>
        <begin position="808"/>
        <end position="817"/>
    </location>
</feature>
<reference evidence="17" key="1">
    <citation type="submission" date="2022-08" db="EMBL/GenBank/DDBJ databases">
        <title>A Global Phylogenomic Analysis of the Shiitake Genus Lentinula.</title>
        <authorList>
            <consortium name="DOE Joint Genome Institute"/>
            <person name="Sierra-Patev S."/>
            <person name="Min B."/>
            <person name="Naranjo-Ortiz M."/>
            <person name="Looney B."/>
            <person name="Konkel Z."/>
            <person name="Slot J.C."/>
            <person name="Sakamoto Y."/>
            <person name="Steenwyk J.L."/>
            <person name="Rokas A."/>
            <person name="Carro J."/>
            <person name="Camarero S."/>
            <person name="Ferreira P."/>
            <person name="Molpeceres G."/>
            <person name="Ruiz-Duenas F.J."/>
            <person name="Serrano A."/>
            <person name="Henrissat B."/>
            <person name="Drula E."/>
            <person name="Hughes K.W."/>
            <person name="Mata J.L."/>
            <person name="Ishikawa N.K."/>
            <person name="Vargas-Isla R."/>
            <person name="Ushijima S."/>
            <person name="Smith C.A."/>
            <person name="Ahrendt S."/>
            <person name="Andreopoulos W."/>
            <person name="He G."/>
            <person name="Labutti K."/>
            <person name="Lipzen A."/>
            <person name="Ng V."/>
            <person name="Riley R."/>
            <person name="Sandor L."/>
            <person name="Barry K."/>
            <person name="Martinez A.T."/>
            <person name="Xiao Y."/>
            <person name="Gibbons J.G."/>
            <person name="Terashima K."/>
            <person name="Grigoriev I.V."/>
            <person name="Hibbett D.S."/>
        </authorList>
    </citation>
    <scope>NUCLEOTIDE SEQUENCE</scope>
    <source>
        <strain evidence="17">JLM2183</strain>
    </source>
</reference>
<keyword evidence="6 14" id="KW-0378">Hydrolase</keyword>
<dbReference type="Pfam" id="PF14551">
    <property type="entry name" value="MCM_N"/>
    <property type="match status" value="1"/>
</dbReference>
<dbReference type="GO" id="GO:0042555">
    <property type="term" value="C:MCM complex"/>
    <property type="evidence" value="ECO:0007669"/>
    <property type="project" value="UniProtKB-UniRule"/>
</dbReference>
<feature type="compositionally biased region" description="Low complexity" evidence="15">
    <location>
        <begin position="828"/>
        <end position="838"/>
    </location>
</feature>
<keyword evidence="4 14" id="KW-0235">DNA replication</keyword>
<comment type="catalytic activity">
    <reaction evidence="14">
        <text>ATP + H2O = ADP + phosphate + H(+)</text>
        <dbReference type="Rhea" id="RHEA:13065"/>
        <dbReference type="ChEBI" id="CHEBI:15377"/>
        <dbReference type="ChEBI" id="CHEBI:15378"/>
        <dbReference type="ChEBI" id="CHEBI:30616"/>
        <dbReference type="ChEBI" id="CHEBI:43474"/>
        <dbReference type="ChEBI" id="CHEBI:456216"/>
        <dbReference type="EC" id="3.6.4.12"/>
    </reaction>
</comment>
<dbReference type="InterPro" id="IPR018525">
    <property type="entry name" value="MCM_CS"/>
</dbReference>
<dbReference type="Gene3D" id="2.20.28.10">
    <property type="match status" value="1"/>
</dbReference>
<evidence type="ECO:0000256" key="8">
    <source>
        <dbReference type="ARBA" id="ARBA00022840"/>
    </source>
</evidence>
<dbReference type="SUPFAM" id="SSF50249">
    <property type="entry name" value="Nucleic acid-binding proteins"/>
    <property type="match status" value="1"/>
</dbReference>
<dbReference type="SMART" id="SM00350">
    <property type="entry name" value="MCM"/>
    <property type="match status" value="1"/>
</dbReference>
<dbReference type="Proteomes" id="UP001150266">
    <property type="component" value="Unassembled WGS sequence"/>
</dbReference>
<evidence type="ECO:0000256" key="5">
    <source>
        <dbReference type="ARBA" id="ARBA00022741"/>
    </source>
</evidence>
<evidence type="ECO:0000256" key="12">
    <source>
        <dbReference type="ARBA" id="ARBA00073495"/>
    </source>
</evidence>
<dbReference type="GO" id="GO:0016787">
    <property type="term" value="F:hydrolase activity"/>
    <property type="evidence" value="ECO:0007669"/>
    <property type="project" value="UniProtKB-KW"/>
</dbReference>
<dbReference type="GO" id="GO:0043596">
    <property type="term" value="C:nuclear replication fork"/>
    <property type="evidence" value="ECO:0007669"/>
    <property type="project" value="UniProtKB-ARBA"/>
</dbReference>
<comment type="subcellular location">
    <subcellularLocation>
        <location evidence="1 14">Nucleus</location>
    </subcellularLocation>
</comment>
<dbReference type="GO" id="GO:0031261">
    <property type="term" value="C:DNA replication preinitiation complex"/>
    <property type="evidence" value="ECO:0007669"/>
    <property type="project" value="UniProtKB-ARBA"/>
</dbReference>
<dbReference type="EMBL" id="JAOTPV010000008">
    <property type="protein sequence ID" value="KAJ4479211.1"/>
    <property type="molecule type" value="Genomic_DNA"/>
</dbReference>
<comment type="function">
    <text evidence="14">Acts as component of the MCM2-7 complex (MCM complex) which is the replicative helicase essential for 'once per cell cycle' DNA replication initiation and elongation in eukaryotic cells. The active ATPase sites in the MCM2-7 ring are formed through the interaction surfaces of two neighboring subunits such that a critical structure of a conserved arginine finger motif is provided in trans relative to the ATP-binding site of the Walker A box of the adjacent subunit. The six ATPase active sites, however, are likely to contribute differentially to the complex helicase activity.</text>
</comment>
<feature type="region of interest" description="Disordered" evidence="15">
    <location>
        <begin position="1"/>
        <end position="74"/>
    </location>
</feature>
<keyword evidence="10" id="KW-0539">Nucleus</keyword>
<dbReference type="Gene3D" id="1.20.58.870">
    <property type="match status" value="1"/>
</dbReference>
<keyword evidence="8 13" id="KW-0067">ATP-binding</keyword>
<evidence type="ECO:0000256" key="9">
    <source>
        <dbReference type="ARBA" id="ARBA00023125"/>
    </source>
</evidence>
<evidence type="ECO:0000256" key="7">
    <source>
        <dbReference type="ARBA" id="ARBA00022806"/>
    </source>
</evidence>
<dbReference type="Pfam" id="PF18263">
    <property type="entry name" value="WHD_MCM6"/>
    <property type="match status" value="1"/>
</dbReference>
<dbReference type="GO" id="GO:0005656">
    <property type="term" value="C:nuclear pre-replicative complex"/>
    <property type="evidence" value="ECO:0007669"/>
    <property type="project" value="UniProtKB-ARBA"/>
</dbReference>
<keyword evidence="18" id="KW-1185">Reference proteome</keyword>
<dbReference type="CDD" id="cd17757">
    <property type="entry name" value="MCM6"/>
    <property type="match status" value="1"/>
</dbReference>
<dbReference type="PANTHER" id="PTHR11630:SF43">
    <property type="entry name" value="DNA REPLICATION LICENSING FACTOR MCM6"/>
    <property type="match status" value="1"/>
</dbReference>
<accession>A0A9W9DPC3</accession>